<gene>
    <name evidence="1" type="ORF">M5D45_09900</name>
</gene>
<sequence length="55" mass="6227">MAVLILLPVVLLFVMWAYMAILIFAVPWFGHYCLQALADLRAERATPLPHAMDGR</sequence>
<organism evidence="1 2">
    <name type="scientific">Cupriavidus campinensis</name>
    <dbReference type="NCBI Taxonomy" id="151783"/>
    <lineage>
        <taxon>Bacteria</taxon>
        <taxon>Pseudomonadati</taxon>
        <taxon>Pseudomonadota</taxon>
        <taxon>Betaproteobacteria</taxon>
        <taxon>Burkholderiales</taxon>
        <taxon>Burkholderiaceae</taxon>
        <taxon>Cupriavidus</taxon>
    </lineage>
</organism>
<reference evidence="1" key="1">
    <citation type="journal article" date="2022" name="Microbiol. Resour. Announc.">
        <title>Genome Sequence of Cupriavidus campinensis Strain G5, a Member of a Bacterial Consortium Capable of Polyethylene Degradation.</title>
        <authorList>
            <person name="Schneider B."/>
            <person name="Pfeiffer F."/>
            <person name="Dyall-Smith M."/>
            <person name="Kunte H.J."/>
        </authorList>
    </citation>
    <scope>NUCLEOTIDE SEQUENCE</scope>
    <source>
        <strain evidence="1">G5</strain>
    </source>
</reference>
<evidence type="ECO:0000313" key="1">
    <source>
        <dbReference type="EMBL" id="URF02879.1"/>
    </source>
</evidence>
<name>A0AAE9L129_9BURK</name>
<dbReference type="Proteomes" id="UP001056132">
    <property type="component" value="Chromosome 1"/>
</dbReference>
<reference evidence="1" key="2">
    <citation type="submission" date="2022-05" db="EMBL/GenBank/DDBJ databases">
        <authorList>
            <person name="Kunte H.-J."/>
        </authorList>
    </citation>
    <scope>NUCLEOTIDE SEQUENCE</scope>
    <source>
        <strain evidence="1">G5</strain>
    </source>
</reference>
<dbReference type="AlphaFoldDB" id="A0AAE9L129"/>
<dbReference type="KEGG" id="ccam:M5D45_09900"/>
<evidence type="ECO:0000313" key="2">
    <source>
        <dbReference type="Proteomes" id="UP001056132"/>
    </source>
</evidence>
<dbReference type="RefSeq" id="WP_186296937.1">
    <property type="nucleotide sequence ID" value="NZ_CAJPVH010000049.1"/>
</dbReference>
<accession>A0AAE9L129</accession>
<protein>
    <submittedName>
        <fullName evidence="1">Uncharacterized protein</fullName>
    </submittedName>
</protein>
<dbReference type="EMBL" id="CP097330">
    <property type="protein sequence ID" value="URF02879.1"/>
    <property type="molecule type" value="Genomic_DNA"/>
</dbReference>
<proteinExistence type="predicted"/>